<evidence type="ECO:0000313" key="1">
    <source>
        <dbReference type="EMBL" id="CAI8037926.1"/>
    </source>
</evidence>
<name>A0AA35T069_GEOBA</name>
<dbReference type="AlphaFoldDB" id="A0AA35T069"/>
<comment type="caution">
    <text evidence="1">The sequence shown here is derived from an EMBL/GenBank/DDBJ whole genome shotgun (WGS) entry which is preliminary data.</text>
</comment>
<protein>
    <submittedName>
        <fullName evidence="1">Uncharacterized protein</fullName>
    </submittedName>
</protein>
<reference evidence="1" key="1">
    <citation type="submission" date="2023-03" db="EMBL/GenBank/DDBJ databases">
        <authorList>
            <person name="Steffen K."/>
            <person name="Cardenas P."/>
        </authorList>
    </citation>
    <scope>NUCLEOTIDE SEQUENCE</scope>
</reference>
<proteinExistence type="predicted"/>
<evidence type="ECO:0000313" key="2">
    <source>
        <dbReference type="Proteomes" id="UP001174909"/>
    </source>
</evidence>
<dbReference type="Proteomes" id="UP001174909">
    <property type="component" value="Unassembled WGS sequence"/>
</dbReference>
<keyword evidence="2" id="KW-1185">Reference proteome</keyword>
<organism evidence="1 2">
    <name type="scientific">Geodia barretti</name>
    <name type="common">Barrett's horny sponge</name>
    <dbReference type="NCBI Taxonomy" id="519541"/>
    <lineage>
        <taxon>Eukaryota</taxon>
        <taxon>Metazoa</taxon>
        <taxon>Porifera</taxon>
        <taxon>Demospongiae</taxon>
        <taxon>Heteroscleromorpha</taxon>
        <taxon>Tetractinellida</taxon>
        <taxon>Astrophorina</taxon>
        <taxon>Geodiidae</taxon>
        <taxon>Geodia</taxon>
    </lineage>
</organism>
<gene>
    <name evidence="1" type="ORF">GBAR_LOCUS21181</name>
</gene>
<dbReference type="EMBL" id="CASHTH010002968">
    <property type="protein sequence ID" value="CAI8037926.1"/>
    <property type="molecule type" value="Genomic_DNA"/>
</dbReference>
<sequence length="34" mass="3517">MRFSMIVSVTSAPLTVDSLCAAHSPSLHTGLSSL</sequence>
<accession>A0AA35T069</accession>